<sequence length="118" mass="12939">MESTITAVLLIVLLTGWHLHNRRHPGWLASNDGRFYVLCGYPLVTVAAYWLVTAPAATTWEWAFGNAWALVAMVAFVLGFDALNRATVQHGERAQDFETVELTNAAISEGDQPPAAAR</sequence>
<feature type="transmembrane region" description="Helical" evidence="1">
    <location>
        <begin position="64"/>
        <end position="83"/>
    </location>
</feature>
<keyword evidence="1" id="KW-0472">Membrane</keyword>
<dbReference type="Proteomes" id="UP001172687">
    <property type="component" value="Unassembled WGS sequence"/>
</dbReference>
<proteinExistence type="predicted"/>
<keyword evidence="1" id="KW-0812">Transmembrane</keyword>
<evidence type="ECO:0000256" key="1">
    <source>
        <dbReference type="SAM" id="Phobius"/>
    </source>
</evidence>
<gene>
    <name evidence="2" type="ORF">QYF68_12135</name>
</gene>
<reference evidence="2" key="1">
    <citation type="submission" date="2023-07" db="EMBL/GenBank/DDBJ databases">
        <title>Degradation of tert-butanol by M. austroafricanum TBA100.</title>
        <authorList>
            <person name="Helbich S."/>
            <person name="Vainshtein Y."/>
        </authorList>
    </citation>
    <scope>NUCLEOTIDE SEQUENCE</scope>
    <source>
        <strain evidence="2">TBA100</strain>
    </source>
</reference>
<name>A0ABT8HCS2_MYCAO</name>
<organism evidence="2 3">
    <name type="scientific">Mycolicibacterium austroafricanum</name>
    <name type="common">Mycobacterium austroafricanum</name>
    <dbReference type="NCBI Taxonomy" id="39687"/>
    <lineage>
        <taxon>Bacteria</taxon>
        <taxon>Bacillati</taxon>
        <taxon>Actinomycetota</taxon>
        <taxon>Actinomycetes</taxon>
        <taxon>Mycobacteriales</taxon>
        <taxon>Mycobacteriaceae</taxon>
        <taxon>Mycolicibacterium</taxon>
    </lineage>
</organism>
<evidence type="ECO:0008006" key="4">
    <source>
        <dbReference type="Google" id="ProtNLM"/>
    </source>
</evidence>
<accession>A0ABT8HCS2</accession>
<evidence type="ECO:0000313" key="2">
    <source>
        <dbReference type="EMBL" id="MDN4518565.1"/>
    </source>
</evidence>
<evidence type="ECO:0000313" key="3">
    <source>
        <dbReference type="Proteomes" id="UP001172687"/>
    </source>
</evidence>
<keyword evidence="3" id="KW-1185">Reference proteome</keyword>
<comment type="caution">
    <text evidence="2">The sequence shown here is derived from an EMBL/GenBank/DDBJ whole genome shotgun (WGS) entry which is preliminary data.</text>
</comment>
<keyword evidence="1" id="KW-1133">Transmembrane helix</keyword>
<feature type="transmembrane region" description="Helical" evidence="1">
    <location>
        <begin position="33"/>
        <end position="52"/>
    </location>
</feature>
<dbReference type="EMBL" id="JAUHTC010000045">
    <property type="protein sequence ID" value="MDN4518565.1"/>
    <property type="molecule type" value="Genomic_DNA"/>
</dbReference>
<protein>
    <recommendedName>
        <fullName evidence="4">DUF2304 domain-containing protein</fullName>
    </recommendedName>
</protein>
<feature type="transmembrane region" description="Helical" evidence="1">
    <location>
        <begin position="6"/>
        <end position="21"/>
    </location>
</feature>